<accession>A0A3M7PJ82</accession>
<evidence type="ECO:0000313" key="2">
    <source>
        <dbReference type="Proteomes" id="UP000276133"/>
    </source>
</evidence>
<dbReference type="AlphaFoldDB" id="A0A3M7PJ82"/>
<reference evidence="1 2" key="1">
    <citation type="journal article" date="2018" name="Sci. Rep.">
        <title>Genomic signatures of local adaptation to the degree of environmental predictability in rotifers.</title>
        <authorList>
            <person name="Franch-Gras L."/>
            <person name="Hahn C."/>
            <person name="Garcia-Roger E.M."/>
            <person name="Carmona M.J."/>
            <person name="Serra M."/>
            <person name="Gomez A."/>
        </authorList>
    </citation>
    <scope>NUCLEOTIDE SEQUENCE [LARGE SCALE GENOMIC DNA]</scope>
    <source>
        <strain evidence="1">HYR1</strain>
    </source>
</reference>
<name>A0A3M7PJ82_BRAPC</name>
<comment type="caution">
    <text evidence="1">The sequence shown here is derived from an EMBL/GenBank/DDBJ whole genome shotgun (WGS) entry which is preliminary data.</text>
</comment>
<protein>
    <submittedName>
        <fullName evidence="1">Uncharacterized protein</fullName>
    </submittedName>
</protein>
<dbReference type="Proteomes" id="UP000276133">
    <property type="component" value="Unassembled WGS sequence"/>
</dbReference>
<dbReference type="EMBL" id="REGN01010561">
    <property type="protein sequence ID" value="RMZ98784.1"/>
    <property type="molecule type" value="Genomic_DNA"/>
</dbReference>
<sequence length="85" mass="10227">MCLFRELGILFNSYFIQFNLKFQIFENDRYDPEVDTDRFYPIIVLNSPQEVIHLQLLFPTTTCNEQSSGFRIMRQNFAELSYDML</sequence>
<gene>
    <name evidence="1" type="ORF">BpHYR1_021387</name>
</gene>
<proteinExistence type="predicted"/>
<evidence type="ECO:0000313" key="1">
    <source>
        <dbReference type="EMBL" id="RMZ98784.1"/>
    </source>
</evidence>
<organism evidence="1 2">
    <name type="scientific">Brachionus plicatilis</name>
    <name type="common">Marine rotifer</name>
    <name type="synonym">Brachionus muelleri</name>
    <dbReference type="NCBI Taxonomy" id="10195"/>
    <lineage>
        <taxon>Eukaryota</taxon>
        <taxon>Metazoa</taxon>
        <taxon>Spiralia</taxon>
        <taxon>Gnathifera</taxon>
        <taxon>Rotifera</taxon>
        <taxon>Eurotatoria</taxon>
        <taxon>Monogononta</taxon>
        <taxon>Pseudotrocha</taxon>
        <taxon>Ploima</taxon>
        <taxon>Brachionidae</taxon>
        <taxon>Brachionus</taxon>
    </lineage>
</organism>
<keyword evidence="2" id="KW-1185">Reference proteome</keyword>